<evidence type="ECO:0000256" key="3">
    <source>
        <dbReference type="ARBA" id="ARBA00022792"/>
    </source>
</evidence>
<dbReference type="RefSeq" id="XP_064074793.1">
    <property type="nucleotide sequence ID" value="XM_064218723.1"/>
</dbReference>
<gene>
    <name evidence="11" type="primary">LOC113398097</name>
</gene>
<evidence type="ECO:0000256" key="1">
    <source>
        <dbReference type="ARBA" id="ARBA00010877"/>
    </source>
</evidence>
<comment type="function">
    <text evidence="7">Component of the MICOS complex, a large protein complex of the mitochondrial inner membrane that plays crucial roles in the maintenance of crista junctions, inner membrane architecture, and formation of contact sites to the outer membrane.</text>
</comment>
<sequence length="688" mass="78743">MFRIKNNLLNITNILRRQQVEIQALKICQYPRTQYKVQVREPCPPKPPPPPPKPKDDTAFWGALTVICITGAFAVIAKRSPEIRDWLIIYAPWFDDFIAIAYEENMTYGEFARKCVEDVKNFVYTTIKDDNKPQPCSMDQSQKPVIPITPQPEVEDKKGESVDPDKPICVDKPEPIVVTKTTCEIVDRLKDLGNEALSNYYTASTACSLYNQIVAETMQNFSIPTLKELRNHMIERLNLVTESIQKAEQATADIEDLTRYLECGLKGTKEEVENTMTLMKDYLQQIKTSCILYQWENDKSIVLDDQWQKVEHLIDKYAGENETMFPEIKYEQNKLQFQGDLDLLLYHTNRYTQQLIVELKEAVVGMTDRVSRAFETLPQGDNERKNRESMMQSVLKQKRTELDNEFKKRQNDQKLANDKLLKDSLKKQLERHQEIMDAKLKEKEEEATSRLNKLVSEKVAFEKKMFAKQLSEMAEKLKDVEDKLNVRLKAESETKRSQDLWIAGSSLLAATKKGEPYVNVNKELNAIEKAAGAGDQLVTTVLKAVPESIRENGLVPESVLKAKYHQMEKIALKVALIEQDGAPLPVYFLSWLQSTLLFMKISGIPQEEVDKMPEEPFKDLDTFDLLQRARFWMERGNLAAAIRYVNSLEGASKAAAASWYDAARSHLETRQAAEAVIAHAAAIGVQYI</sequence>
<comment type="similarity">
    <text evidence="1 7">Belongs to the MICOS complex subunit Mic60 family.</text>
</comment>
<evidence type="ECO:0000256" key="8">
    <source>
        <dbReference type="SAM" id="Coils"/>
    </source>
</evidence>
<protein>
    <recommendedName>
        <fullName evidence="7">MICOS complex subunit MIC60</fullName>
    </recommendedName>
    <alternativeName>
        <fullName evidence="7">Mitofilin</fullName>
    </alternativeName>
</protein>
<feature type="coiled-coil region" evidence="8">
    <location>
        <begin position="422"/>
        <end position="487"/>
    </location>
</feature>
<evidence type="ECO:0000313" key="10">
    <source>
        <dbReference type="Proteomes" id="UP001652626"/>
    </source>
</evidence>
<dbReference type="PANTHER" id="PTHR15415:SF7">
    <property type="entry name" value="MICOS COMPLEX SUBUNIT MIC60"/>
    <property type="match status" value="1"/>
</dbReference>
<keyword evidence="3 7" id="KW-0999">Mitochondrion inner membrane</keyword>
<keyword evidence="2 7" id="KW-0812">Transmembrane</keyword>
<evidence type="ECO:0000256" key="4">
    <source>
        <dbReference type="ARBA" id="ARBA00022989"/>
    </source>
</evidence>
<evidence type="ECO:0000256" key="5">
    <source>
        <dbReference type="ARBA" id="ARBA00023128"/>
    </source>
</evidence>
<organism evidence="10 11">
    <name type="scientific">Vanessa tameamea</name>
    <name type="common">Kamehameha butterfly</name>
    <dbReference type="NCBI Taxonomy" id="334116"/>
    <lineage>
        <taxon>Eukaryota</taxon>
        <taxon>Metazoa</taxon>
        <taxon>Ecdysozoa</taxon>
        <taxon>Arthropoda</taxon>
        <taxon>Hexapoda</taxon>
        <taxon>Insecta</taxon>
        <taxon>Pterygota</taxon>
        <taxon>Neoptera</taxon>
        <taxon>Endopterygota</taxon>
        <taxon>Lepidoptera</taxon>
        <taxon>Glossata</taxon>
        <taxon>Ditrysia</taxon>
        <taxon>Papilionoidea</taxon>
        <taxon>Nymphalidae</taxon>
        <taxon>Nymphalinae</taxon>
        <taxon>Vanessa</taxon>
    </lineage>
</organism>
<evidence type="ECO:0000256" key="6">
    <source>
        <dbReference type="ARBA" id="ARBA00023136"/>
    </source>
</evidence>
<dbReference type="Pfam" id="PF09731">
    <property type="entry name" value="Mitofilin"/>
    <property type="match status" value="1"/>
</dbReference>
<comment type="subcellular location">
    <subcellularLocation>
        <location evidence="7">Mitochondrion inner membrane</location>
        <topology evidence="7">Single-pass membrane protein</topology>
    </subcellularLocation>
</comment>
<dbReference type="InterPro" id="IPR019133">
    <property type="entry name" value="MIC60"/>
</dbReference>
<feature type="region of interest" description="Disordered" evidence="9">
    <location>
        <begin position="133"/>
        <end position="166"/>
    </location>
</feature>
<keyword evidence="5 7" id="KW-0496">Mitochondrion</keyword>
<evidence type="ECO:0000256" key="9">
    <source>
        <dbReference type="SAM" id="MobiDB-lite"/>
    </source>
</evidence>
<proteinExistence type="inferred from homology"/>
<keyword evidence="10" id="KW-1185">Reference proteome</keyword>
<feature type="compositionally biased region" description="Basic and acidic residues" evidence="9">
    <location>
        <begin position="154"/>
        <end position="166"/>
    </location>
</feature>
<dbReference type="GeneID" id="113398097"/>
<accession>A0ABM4AU32</accession>
<comment type="subunit">
    <text evidence="7">Component of the mitochondrial contact site and cristae organizing system (MICOS) complex.</text>
</comment>
<dbReference type="PANTHER" id="PTHR15415">
    <property type="entry name" value="MITOFILIN"/>
    <property type="match status" value="1"/>
</dbReference>
<keyword evidence="8" id="KW-0175">Coiled coil</keyword>
<keyword evidence="6" id="KW-0472">Membrane</keyword>
<keyword evidence="4" id="KW-1133">Transmembrane helix</keyword>
<evidence type="ECO:0000313" key="11">
    <source>
        <dbReference type="RefSeq" id="XP_064074793.1"/>
    </source>
</evidence>
<evidence type="ECO:0000256" key="2">
    <source>
        <dbReference type="ARBA" id="ARBA00022692"/>
    </source>
</evidence>
<name>A0ABM4AU32_VANTA</name>
<dbReference type="Proteomes" id="UP001652626">
    <property type="component" value="Chromosome 24"/>
</dbReference>
<evidence type="ECO:0000256" key="7">
    <source>
        <dbReference type="RuleBase" id="RU363000"/>
    </source>
</evidence>
<reference evidence="11" key="1">
    <citation type="submission" date="2025-08" db="UniProtKB">
        <authorList>
            <consortium name="RefSeq"/>
        </authorList>
    </citation>
    <scope>IDENTIFICATION</scope>
    <source>
        <tissue evidence="11">Whole body</tissue>
    </source>
</reference>